<accession>A0A699GKE8</accession>
<evidence type="ECO:0000313" key="1">
    <source>
        <dbReference type="EMBL" id="GEU29897.1"/>
    </source>
</evidence>
<gene>
    <name evidence="1" type="ORF">Tci_001875</name>
</gene>
<comment type="caution">
    <text evidence="1">The sequence shown here is derived from an EMBL/GenBank/DDBJ whole genome shotgun (WGS) entry which is preliminary data.</text>
</comment>
<reference evidence="1" key="1">
    <citation type="journal article" date="2019" name="Sci. Rep.">
        <title>Draft genome of Tanacetum cinerariifolium, the natural source of mosquito coil.</title>
        <authorList>
            <person name="Yamashiro T."/>
            <person name="Shiraishi A."/>
            <person name="Satake H."/>
            <person name="Nakayama K."/>
        </authorList>
    </citation>
    <scope>NUCLEOTIDE SEQUENCE</scope>
</reference>
<organism evidence="1">
    <name type="scientific">Tanacetum cinerariifolium</name>
    <name type="common">Dalmatian daisy</name>
    <name type="synonym">Chrysanthemum cinerariifolium</name>
    <dbReference type="NCBI Taxonomy" id="118510"/>
    <lineage>
        <taxon>Eukaryota</taxon>
        <taxon>Viridiplantae</taxon>
        <taxon>Streptophyta</taxon>
        <taxon>Embryophyta</taxon>
        <taxon>Tracheophyta</taxon>
        <taxon>Spermatophyta</taxon>
        <taxon>Magnoliopsida</taxon>
        <taxon>eudicotyledons</taxon>
        <taxon>Gunneridae</taxon>
        <taxon>Pentapetalae</taxon>
        <taxon>asterids</taxon>
        <taxon>campanulids</taxon>
        <taxon>Asterales</taxon>
        <taxon>Asteraceae</taxon>
        <taxon>Asteroideae</taxon>
        <taxon>Anthemideae</taxon>
        <taxon>Anthemidinae</taxon>
        <taxon>Tanacetum</taxon>
    </lineage>
</organism>
<proteinExistence type="predicted"/>
<dbReference type="EMBL" id="BKCJ010000110">
    <property type="protein sequence ID" value="GEU29897.1"/>
    <property type="molecule type" value="Genomic_DNA"/>
</dbReference>
<protein>
    <submittedName>
        <fullName evidence="1">Paired amphipathic helix protein Sin3-like 2 isoform X2</fullName>
    </submittedName>
</protein>
<dbReference type="AlphaFoldDB" id="A0A699GKE8"/>
<sequence length="123" mass="14166">MLYNVAAGSRHSIVPHLEYDLTDKDIHEDLFKIIKYLCEEFFSTKEQVNQVLKLWTTYLEPMLYVPSRPKNSYNVEVVEISTSGVTKNEGESDGIPGDDSVTFNNFKQGNQLAMVMIMFHQKE</sequence>
<name>A0A699GKE8_TANCI</name>